<accession>A0A840EXH6</accession>
<evidence type="ECO:0000313" key="3">
    <source>
        <dbReference type="EMBL" id="MBB4135024.1"/>
    </source>
</evidence>
<feature type="compositionally biased region" description="Low complexity" evidence="1">
    <location>
        <begin position="697"/>
        <end position="708"/>
    </location>
</feature>
<comment type="caution">
    <text evidence="3">The sequence shown here is derived from an EMBL/GenBank/DDBJ whole genome shotgun (WGS) entry which is preliminary data.</text>
</comment>
<dbReference type="EMBL" id="JACIFP010000001">
    <property type="protein sequence ID" value="MBB4135024.1"/>
    <property type="molecule type" value="Genomic_DNA"/>
</dbReference>
<name>A0A840EXH6_9ACTN</name>
<protein>
    <recommendedName>
        <fullName evidence="2">Helicase XPB/Ssl2 N-terminal domain-containing protein</fullName>
    </recommendedName>
</protein>
<evidence type="ECO:0000259" key="2">
    <source>
        <dbReference type="Pfam" id="PF13625"/>
    </source>
</evidence>
<dbReference type="Proteomes" id="UP000551501">
    <property type="component" value="Unassembled WGS sequence"/>
</dbReference>
<gene>
    <name evidence="3" type="ORF">BKA16_001576</name>
</gene>
<sequence length="773" mass="81633">MSPDHPLRSCADELASRSDERLVELLVRRPDLASPPPRGTGVLAQRSMSAASIALAGEHLDLLAVAVVEAFLDAAADSVHHDLLGPVSRDDIVARLGRRALRGDVDARLALLSDRALIWPASTEKKAAAWVAGIHLPAALPWRAAHLVAPIALLQPEDVSARIEALDERPRELITTLSRGPALGRSRDAAPDADPAAPVPRLLAADLLARVDEQTVELPPQVGQILRAEPPLLTANLRAPSLDGEPSRFDAAAVDAAGAGEALELLRHTGDLLDALGEAPAAVLRAGGMGVRELRRLAKTTGLSVPRVGLLVELTAAVRLIDAGIPDSVDLLGGDEVFAPTSSSDAWTHYDAPRRWADLTLAWLDLPRRPWQVGETDREGSIIGALAAESFDANAPVVRRTILAPLTEAAPAVPVTVGALTGLLGWRHPRQLRRLTTRVVGETVREATELGLVAHGSLTSVGRALLARDPDADDHPDLLAAMTRALPEPIDYFLVQADFTVTVPGPLDLALAQRLAVVADLESGGAASVYRITEDGIRRALDTGLTSAEIAALFTEHSKTPVPQSLTYLIDDVARKHGQLRVGIASSFIRCDDAATLTAVLRSDAAAELSLRGLAPTVAVSGAPLRDVIERLRAAGFAPAGEDSSGGLIDLRSRGVRVPTRSKNTHRRAHRARIGPGQAATVVTRMRTADRADGPVSATSSSSGSGESTSALIHLALQTGRRLRIGYVDAQGGASRHVVKARSLAAGQLVADEEGGEDDLRFALHRVTRVELL</sequence>
<feature type="region of interest" description="Disordered" evidence="1">
    <location>
        <begin position="688"/>
        <end position="708"/>
    </location>
</feature>
<evidence type="ECO:0000256" key="1">
    <source>
        <dbReference type="SAM" id="MobiDB-lite"/>
    </source>
</evidence>
<dbReference type="RefSeq" id="WP_183370128.1">
    <property type="nucleotide sequence ID" value="NZ_BAABHL010000050.1"/>
</dbReference>
<dbReference type="Pfam" id="PF13625">
    <property type="entry name" value="Helicase_C_3"/>
    <property type="match status" value="1"/>
</dbReference>
<dbReference type="AlphaFoldDB" id="A0A840EXH6"/>
<evidence type="ECO:0000313" key="4">
    <source>
        <dbReference type="Proteomes" id="UP000551501"/>
    </source>
</evidence>
<reference evidence="3 4" key="1">
    <citation type="submission" date="2020-08" db="EMBL/GenBank/DDBJ databases">
        <title>Sequencing the genomes of 1000 actinobacteria strains.</title>
        <authorList>
            <person name="Klenk H.-P."/>
        </authorList>
    </citation>
    <scope>NUCLEOTIDE SEQUENCE [LARGE SCALE GENOMIC DNA]</scope>
    <source>
        <strain evidence="3 4">DSM 45298</strain>
    </source>
</reference>
<proteinExistence type="predicted"/>
<dbReference type="InterPro" id="IPR032830">
    <property type="entry name" value="XPB/Ssl2_N"/>
</dbReference>
<organism evidence="3 4">
    <name type="scientific">Gordonia humi</name>
    <dbReference type="NCBI Taxonomy" id="686429"/>
    <lineage>
        <taxon>Bacteria</taxon>
        <taxon>Bacillati</taxon>
        <taxon>Actinomycetota</taxon>
        <taxon>Actinomycetes</taxon>
        <taxon>Mycobacteriales</taxon>
        <taxon>Gordoniaceae</taxon>
        <taxon>Gordonia</taxon>
    </lineage>
</organism>
<keyword evidence="4" id="KW-1185">Reference proteome</keyword>
<feature type="domain" description="Helicase XPB/Ssl2 N-terminal" evidence="2">
    <location>
        <begin position="493"/>
        <end position="614"/>
    </location>
</feature>